<evidence type="ECO:0000256" key="7">
    <source>
        <dbReference type="RuleBase" id="RU000382"/>
    </source>
</evidence>
<dbReference type="HOGENOM" id="CLU_034727_0_0_0"/>
<protein>
    <submittedName>
        <fullName evidence="8">Pyridoxal-dependent decarboxylase</fullName>
    </submittedName>
</protein>
<evidence type="ECO:0000256" key="4">
    <source>
        <dbReference type="ARBA" id="ARBA00022898"/>
    </source>
</evidence>
<dbReference type="RefSeq" id="WP_013563652.1">
    <property type="nucleotide sequence ID" value="NC_014962.1"/>
</dbReference>
<keyword evidence="3" id="KW-0210">Decarboxylase</keyword>
<dbReference type="Gene3D" id="3.40.640.10">
    <property type="entry name" value="Type I PLP-dependent aspartate aminotransferase-like (Major domain)"/>
    <property type="match status" value="1"/>
</dbReference>
<evidence type="ECO:0000313" key="8">
    <source>
        <dbReference type="EMBL" id="ADV61363.1"/>
    </source>
</evidence>
<sequence>MDRAKYDHVVKNFFTCDPAALTEILQELLAALSAEETLPPVHAMSQNYETAQANPEIHILPGNLKDARDAIFPYFWGTDGWSSPLHLENVRGPANYASFVGAVACLLKNPNLCTDTYAQRSNELEVKSVTALANLLFYHTRDPWGIFTIGGTISNMYGARIGIEKVVPGAMRQGLREWGRVVGIVSEASHYCNQTIAGWTGMGTDNLLAIPTDPSLAMRLDRFAETLDRCYQRGDKVAFVIPTFGTTDAFGVDDVEGIRAILDETADRHGQPRPHLHVDAAVGWVLAFFSAYDFNDNPLHFSPDLLALLKRAVKHARGLRYADSVTLDFHKMGWGHYPASAFIVNQKSDLKYLSRSVAETPYFAGADPRRDPALFSLECSRPGLGPYTVMASLNGLGLTGWQLLVARSLELADKLKDRLERLDYCKVLNRDTTGPSVVFQVYAKGRDAKAIHREVEEGTMTPERYARFASEVRRLFEKREKTMDPRNDARLSFTTNIGYKPHGLSLPAWKAVFFNPRTDETVIDRLIDSIEELV</sequence>
<keyword evidence="5 7" id="KW-0456">Lyase</keyword>
<dbReference type="Gene3D" id="3.90.1150.10">
    <property type="entry name" value="Aspartate Aminotransferase, domain 1"/>
    <property type="match status" value="1"/>
</dbReference>
<evidence type="ECO:0000256" key="3">
    <source>
        <dbReference type="ARBA" id="ARBA00022793"/>
    </source>
</evidence>
<dbReference type="PANTHER" id="PTHR45677">
    <property type="entry name" value="GLUTAMATE DECARBOXYLASE-RELATED"/>
    <property type="match status" value="1"/>
</dbReference>
<reference key="1">
    <citation type="submission" date="2010-11" db="EMBL/GenBank/DDBJ databases">
        <title>The complete sequence of chromosome of Isophaera pallida ATCC 43644.</title>
        <authorList>
            <consortium name="US DOE Joint Genome Institute (JGI-PGF)"/>
            <person name="Lucas S."/>
            <person name="Copeland A."/>
            <person name="Lapidus A."/>
            <person name="Bruce D."/>
            <person name="Goodwin L."/>
            <person name="Pitluck S."/>
            <person name="Kyrpides N."/>
            <person name="Mavromatis K."/>
            <person name="Pagani I."/>
            <person name="Ivanova N."/>
            <person name="Saunders E."/>
            <person name="Brettin T."/>
            <person name="Detter J.C."/>
            <person name="Han C."/>
            <person name="Tapia R."/>
            <person name="Land M."/>
            <person name="Hauser L."/>
            <person name="Markowitz V."/>
            <person name="Cheng J.-F."/>
            <person name="Hugenholtz P."/>
            <person name="Woyke T."/>
            <person name="Wu D."/>
            <person name="Eisen J.A."/>
        </authorList>
    </citation>
    <scope>NUCLEOTIDE SEQUENCE</scope>
    <source>
        <strain>ATCC 43644</strain>
    </source>
</reference>
<comment type="similarity">
    <text evidence="2 7">Belongs to the group II decarboxylase family.</text>
</comment>
<evidence type="ECO:0000256" key="1">
    <source>
        <dbReference type="ARBA" id="ARBA00001933"/>
    </source>
</evidence>
<keyword evidence="9" id="KW-1185">Reference proteome</keyword>
<dbReference type="STRING" id="575540.Isop_0772"/>
<evidence type="ECO:0000256" key="6">
    <source>
        <dbReference type="PIRSR" id="PIRSR602129-50"/>
    </source>
</evidence>
<gene>
    <name evidence="8" type="ordered locus">Isop_0772</name>
</gene>
<dbReference type="Proteomes" id="UP000008631">
    <property type="component" value="Chromosome"/>
</dbReference>
<dbReference type="InterPro" id="IPR002129">
    <property type="entry name" value="PyrdxlP-dep_de-COase"/>
</dbReference>
<proteinExistence type="inferred from homology"/>
<dbReference type="GO" id="GO:0019752">
    <property type="term" value="P:carboxylic acid metabolic process"/>
    <property type="evidence" value="ECO:0007669"/>
    <property type="project" value="InterPro"/>
</dbReference>
<organism evidence="8 9">
    <name type="scientific">Isosphaera pallida (strain ATCC 43644 / DSM 9630 / IS1B)</name>
    <dbReference type="NCBI Taxonomy" id="575540"/>
    <lineage>
        <taxon>Bacteria</taxon>
        <taxon>Pseudomonadati</taxon>
        <taxon>Planctomycetota</taxon>
        <taxon>Planctomycetia</taxon>
        <taxon>Isosphaerales</taxon>
        <taxon>Isosphaeraceae</taxon>
        <taxon>Isosphaera</taxon>
    </lineage>
</organism>
<dbReference type="PANTHER" id="PTHR45677:SF8">
    <property type="entry name" value="CYSTEINE SULFINIC ACID DECARBOXYLASE"/>
    <property type="match status" value="1"/>
</dbReference>
<dbReference type="eggNOG" id="COG0076">
    <property type="taxonomic scope" value="Bacteria"/>
</dbReference>
<name>E8R1U1_ISOPI</name>
<dbReference type="OrthoDB" id="3335676at2"/>
<dbReference type="GO" id="GO:0030170">
    <property type="term" value="F:pyridoxal phosphate binding"/>
    <property type="evidence" value="ECO:0007669"/>
    <property type="project" value="InterPro"/>
</dbReference>
<dbReference type="GO" id="GO:0005737">
    <property type="term" value="C:cytoplasm"/>
    <property type="evidence" value="ECO:0007669"/>
    <property type="project" value="TreeGrafter"/>
</dbReference>
<dbReference type="Pfam" id="PF00282">
    <property type="entry name" value="Pyridoxal_deC"/>
    <property type="match status" value="1"/>
</dbReference>
<dbReference type="EMBL" id="CP002353">
    <property type="protein sequence ID" value="ADV61363.1"/>
    <property type="molecule type" value="Genomic_DNA"/>
</dbReference>
<evidence type="ECO:0000313" key="9">
    <source>
        <dbReference type="Proteomes" id="UP000008631"/>
    </source>
</evidence>
<dbReference type="InterPro" id="IPR015424">
    <property type="entry name" value="PyrdxlP-dep_Trfase"/>
</dbReference>
<dbReference type="AlphaFoldDB" id="E8R1U1"/>
<reference evidence="8 9" key="2">
    <citation type="journal article" date="2011" name="Stand. Genomic Sci.">
        <title>Complete genome sequence of Isosphaera pallida type strain (IS1B).</title>
        <authorList>
            <consortium name="US DOE Joint Genome Institute (JGI-PGF)"/>
            <person name="Goker M."/>
            <person name="Cleland D."/>
            <person name="Saunders E."/>
            <person name="Lapidus A."/>
            <person name="Nolan M."/>
            <person name="Lucas S."/>
            <person name="Hammon N."/>
            <person name="Deshpande S."/>
            <person name="Cheng J.F."/>
            <person name="Tapia R."/>
            <person name="Han C."/>
            <person name="Goodwin L."/>
            <person name="Pitluck S."/>
            <person name="Liolios K."/>
            <person name="Pagani I."/>
            <person name="Ivanova N."/>
            <person name="Mavromatis K."/>
            <person name="Pati A."/>
            <person name="Chen A."/>
            <person name="Palaniappan K."/>
            <person name="Land M."/>
            <person name="Hauser L."/>
            <person name="Chang Y.J."/>
            <person name="Jeffries C.D."/>
            <person name="Detter J.C."/>
            <person name="Beck B."/>
            <person name="Woyke T."/>
            <person name="Bristow J."/>
            <person name="Eisen J.A."/>
            <person name="Markowitz V."/>
            <person name="Hugenholtz P."/>
            <person name="Kyrpides N.C."/>
            <person name="Klenk H.P."/>
        </authorList>
    </citation>
    <scope>NUCLEOTIDE SEQUENCE [LARGE SCALE GENOMIC DNA]</scope>
    <source>
        <strain evidence="9">ATCC 43644 / DSM 9630 / IS1B</strain>
    </source>
</reference>
<evidence type="ECO:0000256" key="5">
    <source>
        <dbReference type="ARBA" id="ARBA00023239"/>
    </source>
</evidence>
<dbReference type="InParanoid" id="E8R1U1"/>
<keyword evidence="4 6" id="KW-0663">Pyridoxal phosphate</keyword>
<feature type="modified residue" description="N6-(pyridoxal phosphate)lysine" evidence="6">
    <location>
        <position position="331"/>
    </location>
</feature>
<comment type="cofactor">
    <cofactor evidence="1 6 7">
        <name>pyridoxal 5'-phosphate</name>
        <dbReference type="ChEBI" id="CHEBI:597326"/>
    </cofactor>
</comment>
<evidence type="ECO:0000256" key="2">
    <source>
        <dbReference type="ARBA" id="ARBA00009533"/>
    </source>
</evidence>
<dbReference type="InterPro" id="IPR015421">
    <property type="entry name" value="PyrdxlP-dep_Trfase_major"/>
</dbReference>
<dbReference type="KEGG" id="ipa:Isop_0772"/>
<dbReference type="InterPro" id="IPR015422">
    <property type="entry name" value="PyrdxlP-dep_Trfase_small"/>
</dbReference>
<dbReference type="GO" id="GO:0016831">
    <property type="term" value="F:carboxy-lyase activity"/>
    <property type="evidence" value="ECO:0007669"/>
    <property type="project" value="UniProtKB-KW"/>
</dbReference>
<dbReference type="SUPFAM" id="SSF53383">
    <property type="entry name" value="PLP-dependent transferases"/>
    <property type="match status" value="1"/>
</dbReference>
<accession>E8R1U1</accession>